<dbReference type="Proteomes" id="UP001163321">
    <property type="component" value="Chromosome 4"/>
</dbReference>
<evidence type="ECO:0000313" key="1">
    <source>
        <dbReference type="EMBL" id="KAI9912989.1"/>
    </source>
</evidence>
<keyword evidence="2" id="KW-1185">Reference proteome</keyword>
<accession>A0ACC0W2L2</accession>
<comment type="caution">
    <text evidence="1">The sequence shown here is derived from an EMBL/GenBank/DDBJ whole genome shotgun (WGS) entry which is preliminary data.</text>
</comment>
<evidence type="ECO:0000313" key="2">
    <source>
        <dbReference type="Proteomes" id="UP001163321"/>
    </source>
</evidence>
<sequence length="96" mass="10824">MRISSRVKWLGWVNCMVRCLRLLARGVVWWSQGNGERSESSCSKSAVLEKKLVQYFDDHEALAIESMDNGQCLETPLQPLTPSLTESIERDVAALV</sequence>
<dbReference type="EMBL" id="CM047583">
    <property type="protein sequence ID" value="KAI9912989.1"/>
    <property type="molecule type" value="Genomic_DNA"/>
</dbReference>
<proteinExistence type="predicted"/>
<protein>
    <submittedName>
        <fullName evidence="1">Uncharacterized protein</fullName>
    </submittedName>
</protein>
<organism evidence="1 2">
    <name type="scientific">Peronosclerospora sorghi</name>
    <dbReference type="NCBI Taxonomy" id="230839"/>
    <lineage>
        <taxon>Eukaryota</taxon>
        <taxon>Sar</taxon>
        <taxon>Stramenopiles</taxon>
        <taxon>Oomycota</taxon>
        <taxon>Peronosporomycetes</taxon>
        <taxon>Peronosporales</taxon>
        <taxon>Peronosporaceae</taxon>
        <taxon>Peronosclerospora</taxon>
    </lineage>
</organism>
<gene>
    <name evidence="1" type="ORF">PsorP6_005239</name>
</gene>
<name>A0ACC0W2L2_9STRA</name>
<reference evidence="1 2" key="1">
    <citation type="journal article" date="2022" name="bioRxiv">
        <title>The genome of the oomycete Peronosclerospora sorghi, a cosmopolitan pathogen of maize and sorghum, is inflated with dispersed pseudogenes.</title>
        <authorList>
            <person name="Fletcher K."/>
            <person name="Martin F."/>
            <person name="Isakeit T."/>
            <person name="Cavanaugh K."/>
            <person name="Magill C."/>
            <person name="Michelmore R."/>
        </authorList>
    </citation>
    <scope>NUCLEOTIDE SEQUENCE [LARGE SCALE GENOMIC DNA]</scope>
    <source>
        <strain evidence="1">P6</strain>
    </source>
</reference>